<feature type="transmembrane region" description="Helical" evidence="1">
    <location>
        <begin position="35"/>
        <end position="57"/>
    </location>
</feature>
<keyword evidence="1" id="KW-0472">Membrane</keyword>
<sequence>MTTRKSRKIVIQITIILAFIFSLVIAYIARGTGMSSMLLIFMAGLQVIVLLSILYVLETVIEIIEAK</sequence>
<accession>A0A832UP95</accession>
<keyword evidence="3" id="KW-1185">Reference proteome</keyword>
<feature type="transmembrane region" description="Helical" evidence="1">
    <location>
        <begin position="9"/>
        <end position="29"/>
    </location>
</feature>
<reference evidence="2 3" key="1">
    <citation type="journal article" name="Nat. Commun.">
        <title>Undinarchaeota illuminate DPANN phylogeny and the impact of gene transfer on archaeal evolution.</title>
        <authorList>
            <person name="Dombrowski N."/>
            <person name="Williams T.A."/>
            <person name="Sun J."/>
            <person name="Woodcroft B.J."/>
            <person name="Lee J.H."/>
            <person name="Minh B.Q."/>
            <person name="Rinke C."/>
            <person name="Spang A."/>
        </authorList>
    </citation>
    <scope>NUCLEOTIDE SEQUENCE [LARGE SCALE GENOMIC DNA]</scope>
    <source>
        <strain evidence="2">MAG_bin17</strain>
    </source>
</reference>
<protein>
    <submittedName>
        <fullName evidence="2">Uncharacterized protein</fullName>
    </submittedName>
</protein>
<name>A0A832UP95_9ARCH</name>
<keyword evidence="1" id="KW-1133">Transmembrane helix</keyword>
<evidence type="ECO:0000313" key="3">
    <source>
        <dbReference type="Proteomes" id="UP000604391"/>
    </source>
</evidence>
<keyword evidence="1" id="KW-0812">Transmembrane</keyword>
<gene>
    <name evidence="2" type="ORF">H1011_00295</name>
</gene>
<dbReference type="Proteomes" id="UP000604391">
    <property type="component" value="Unassembled WGS sequence"/>
</dbReference>
<dbReference type="EMBL" id="DVAD01000002">
    <property type="protein sequence ID" value="HIJ99251.1"/>
    <property type="molecule type" value="Genomic_DNA"/>
</dbReference>
<evidence type="ECO:0000256" key="1">
    <source>
        <dbReference type="SAM" id="Phobius"/>
    </source>
</evidence>
<dbReference type="AlphaFoldDB" id="A0A832UP95"/>
<comment type="caution">
    <text evidence="2">The sequence shown here is derived from an EMBL/GenBank/DDBJ whole genome shotgun (WGS) entry which is preliminary data.</text>
</comment>
<proteinExistence type="predicted"/>
<organism evidence="2 3">
    <name type="scientific">Candidatus Undinarchaeum marinum</name>
    <dbReference type="NCBI Taxonomy" id="2756141"/>
    <lineage>
        <taxon>Archaea</taxon>
        <taxon>Candidatus Undinarchaeota</taxon>
        <taxon>Candidatus Undinarchaeia</taxon>
        <taxon>Candidatus Undinarchaeales</taxon>
        <taxon>Candidatus Undinarchaeaceae</taxon>
        <taxon>Candidatus Undinarchaeum</taxon>
    </lineage>
</organism>
<evidence type="ECO:0000313" key="2">
    <source>
        <dbReference type="EMBL" id="HIJ99251.1"/>
    </source>
</evidence>